<dbReference type="PANTHER" id="PTHR46889">
    <property type="entry name" value="TRANSPOSASE INSF FOR INSERTION SEQUENCE IS3B-RELATED"/>
    <property type="match status" value="1"/>
</dbReference>
<gene>
    <name evidence="2" type="ORF">H8704_13980</name>
</gene>
<evidence type="ECO:0000259" key="1">
    <source>
        <dbReference type="PROSITE" id="PS50994"/>
    </source>
</evidence>
<dbReference type="Pfam" id="PF13683">
    <property type="entry name" value="rve_3"/>
    <property type="match status" value="1"/>
</dbReference>
<dbReference type="InterPro" id="IPR012337">
    <property type="entry name" value="RNaseH-like_sf"/>
</dbReference>
<evidence type="ECO:0000313" key="2">
    <source>
        <dbReference type="EMBL" id="MBC8563703.1"/>
    </source>
</evidence>
<dbReference type="EMBL" id="JACRSX010000053">
    <property type="protein sequence ID" value="MBC8563703.1"/>
    <property type="molecule type" value="Genomic_DNA"/>
</dbReference>
<dbReference type="Gene3D" id="3.30.420.10">
    <property type="entry name" value="Ribonuclease H-like superfamily/Ribonuclease H"/>
    <property type="match status" value="1"/>
</dbReference>
<dbReference type="InterPro" id="IPR048020">
    <property type="entry name" value="Transpos_IS3"/>
</dbReference>
<dbReference type="InterPro" id="IPR036397">
    <property type="entry name" value="RNaseH_sf"/>
</dbReference>
<feature type="domain" description="Integrase catalytic" evidence="1">
    <location>
        <begin position="38"/>
        <end position="199"/>
    </location>
</feature>
<sequence length="208" mass="24768">KYMKQMGIKAQWIRPWTVTTKDSDFSNELQNILDEQFNPERPNAVWCSDITYIWTMEGFVYLTSIMDLYSRKIIAWTLSKTLETSCVIETINKAKVKRSTELPLIIHSDRGSQYVSKEYKQATAKMNRSYSKKAFPWDNACIESFHSLIKREWLNRFKISNYKHAYRLVFEYLETFYNTKRIHSHCDYMSPDDFERLYQQATSELLAG</sequence>
<protein>
    <submittedName>
        <fullName evidence="2">IS3 family transposase</fullName>
    </submittedName>
</protein>
<proteinExistence type="predicted"/>
<dbReference type="InterPro" id="IPR050900">
    <property type="entry name" value="Transposase_IS3/IS150/IS904"/>
</dbReference>
<reference evidence="2 3" key="1">
    <citation type="submission" date="2020-08" db="EMBL/GenBank/DDBJ databases">
        <title>Genome public.</title>
        <authorList>
            <person name="Liu C."/>
            <person name="Sun Q."/>
        </authorList>
    </citation>
    <scope>NUCLEOTIDE SEQUENCE [LARGE SCALE GENOMIC DNA]</scope>
    <source>
        <strain evidence="2 3">NSJ-37</strain>
    </source>
</reference>
<name>A0ABR7N509_9FIRM</name>
<accession>A0ABR7N509</accession>
<organism evidence="2 3">
    <name type="scientific">Jutongia huaianensis</name>
    <dbReference type="NCBI Taxonomy" id="2763668"/>
    <lineage>
        <taxon>Bacteria</taxon>
        <taxon>Bacillati</taxon>
        <taxon>Bacillota</taxon>
        <taxon>Clostridia</taxon>
        <taxon>Lachnospirales</taxon>
        <taxon>Lachnospiraceae</taxon>
        <taxon>Jutongia</taxon>
    </lineage>
</organism>
<feature type="non-terminal residue" evidence="2">
    <location>
        <position position="1"/>
    </location>
</feature>
<keyword evidence="3" id="KW-1185">Reference proteome</keyword>
<evidence type="ECO:0000313" key="3">
    <source>
        <dbReference type="Proteomes" id="UP000606193"/>
    </source>
</evidence>
<dbReference type="InterPro" id="IPR001584">
    <property type="entry name" value="Integrase_cat-core"/>
</dbReference>
<dbReference type="SUPFAM" id="SSF53098">
    <property type="entry name" value="Ribonuclease H-like"/>
    <property type="match status" value="1"/>
</dbReference>
<dbReference type="NCBIfam" id="NF033516">
    <property type="entry name" value="transpos_IS3"/>
    <property type="match status" value="1"/>
</dbReference>
<dbReference type="PROSITE" id="PS50994">
    <property type="entry name" value="INTEGRASE"/>
    <property type="match status" value="1"/>
</dbReference>
<dbReference type="Proteomes" id="UP000606193">
    <property type="component" value="Unassembled WGS sequence"/>
</dbReference>
<comment type="caution">
    <text evidence="2">The sequence shown here is derived from an EMBL/GenBank/DDBJ whole genome shotgun (WGS) entry which is preliminary data.</text>
</comment>
<dbReference type="Pfam" id="PF00665">
    <property type="entry name" value="rve"/>
    <property type="match status" value="1"/>
</dbReference>
<dbReference type="RefSeq" id="WP_249298677.1">
    <property type="nucleotide sequence ID" value="NZ_JACRSX010000053.1"/>
</dbReference>
<dbReference type="PANTHER" id="PTHR46889:SF4">
    <property type="entry name" value="TRANSPOSASE INSO FOR INSERTION SEQUENCE ELEMENT IS911B-RELATED"/>
    <property type="match status" value="1"/>
</dbReference>